<keyword evidence="2" id="KW-1185">Reference proteome</keyword>
<name>A0A7J0FYP1_9ERIC</name>
<organism evidence="1 2">
    <name type="scientific">Actinidia rufa</name>
    <dbReference type="NCBI Taxonomy" id="165716"/>
    <lineage>
        <taxon>Eukaryota</taxon>
        <taxon>Viridiplantae</taxon>
        <taxon>Streptophyta</taxon>
        <taxon>Embryophyta</taxon>
        <taxon>Tracheophyta</taxon>
        <taxon>Spermatophyta</taxon>
        <taxon>Magnoliopsida</taxon>
        <taxon>eudicotyledons</taxon>
        <taxon>Gunneridae</taxon>
        <taxon>Pentapetalae</taxon>
        <taxon>asterids</taxon>
        <taxon>Ericales</taxon>
        <taxon>Actinidiaceae</taxon>
        <taxon>Actinidia</taxon>
    </lineage>
</organism>
<evidence type="ECO:0000313" key="2">
    <source>
        <dbReference type="Proteomes" id="UP000585474"/>
    </source>
</evidence>
<protein>
    <submittedName>
        <fullName evidence="1">Uncharacterized protein</fullName>
    </submittedName>
</protein>
<sequence length="262" mass="29824">MVGGTRDQINLIAGAFTKNLKIGDKEAAEELIELRQSSKVTSEDKLGLEEMSEYRGSRKDVEFSVVSSRPSRSIDKDLRWDKIEYIWCTKEIKVIATKSSNRSKLQRKLSASKEKQSSSSSFNHQTLYPSTLFNGGFKVGQFDSNVSQSLAWIELFVLKTNVSKKALEEFQEIQFNHANIIREKVMIDYDSQSKRHLEFAGISLWSDKYGGKGFLNTAKIVGFHGICSCSFDAKMLEGENRTWNNLLEATFIWRPPLIDLSR</sequence>
<dbReference type="AlphaFoldDB" id="A0A7J0FYP1"/>
<accession>A0A7J0FYP1</accession>
<dbReference type="EMBL" id="BJWL01000016">
    <property type="protein sequence ID" value="GFZ03674.1"/>
    <property type="molecule type" value="Genomic_DNA"/>
</dbReference>
<proteinExistence type="predicted"/>
<evidence type="ECO:0000313" key="1">
    <source>
        <dbReference type="EMBL" id="GFZ03674.1"/>
    </source>
</evidence>
<dbReference type="Proteomes" id="UP000585474">
    <property type="component" value="Unassembled WGS sequence"/>
</dbReference>
<reference evidence="1 2" key="1">
    <citation type="submission" date="2019-07" db="EMBL/GenBank/DDBJ databases">
        <title>De Novo Assembly of kiwifruit Actinidia rufa.</title>
        <authorList>
            <person name="Sugita-Konishi S."/>
            <person name="Sato K."/>
            <person name="Mori E."/>
            <person name="Abe Y."/>
            <person name="Kisaki G."/>
            <person name="Hamano K."/>
            <person name="Suezawa K."/>
            <person name="Otani M."/>
            <person name="Fukuda T."/>
            <person name="Manabe T."/>
            <person name="Gomi K."/>
            <person name="Tabuchi M."/>
            <person name="Akimitsu K."/>
            <person name="Kataoka I."/>
        </authorList>
    </citation>
    <scope>NUCLEOTIDE SEQUENCE [LARGE SCALE GENOMIC DNA]</scope>
    <source>
        <strain evidence="2">cv. Fuchu</strain>
    </source>
</reference>
<comment type="caution">
    <text evidence="1">The sequence shown here is derived from an EMBL/GenBank/DDBJ whole genome shotgun (WGS) entry which is preliminary data.</text>
</comment>
<gene>
    <name evidence="1" type="ORF">Acr_16g0002980</name>
</gene>